<name>A0ABP8R9H8_9ACTN</name>
<feature type="region of interest" description="Disordered" evidence="1">
    <location>
        <begin position="1"/>
        <end position="51"/>
    </location>
</feature>
<evidence type="ECO:0000313" key="3">
    <source>
        <dbReference type="Proteomes" id="UP001500503"/>
    </source>
</evidence>
<dbReference type="Proteomes" id="UP001500503">
    <property type="component" value="Unassembled WGS sequence"/>
</dbReference>
<gene>
    <name evidence="2" type="ORF">GCM10023191_102100</name>
</gene>
<evidence type="ECO:0000313" key="2">
    <source>
        <dbReference type="EMBL" id="GAA4522607.1"/>
    </source>
</evidence>
<comment type="caution">
    <text evidence="2">The sequence shown here is derived from an EMBL/GenBank/DDBJ whole genome shotgun (WGS) entry which is preliminary data.</text>
</comment>
<feature type="compositionally biased region" description="Basic residues" evidence="1">
    <location>
        <begin position="1"/>
        <end position="11"/>
    </location>
</feature>
<organism evidence="2 3">
    <name type="scientific">Actinoallomurus oryzae</name>
    <dbReference type="NCBI Taxonomy" id="502180"/>
    <lineage>
        <taxon>Bacteria</taxon>
        <taxon>Bacillati</taxon>
        <taxon>Actinomycetota</taxon>
        <taxon>Actinomycetes</taxon>
        <taxon>Streptosporangiales</taxon>
        <taxon>Thermomonosporaceae</taxon>
        <taxon>Actinoallomurus</taxon>
    </lineage>
</organism>
<sequence length="381" mass="41762">MTENKARKKAIRERMAKTGEPYSVARRRLAEQATESAPERTPVPLQDDLADPTGEDIAAYARLLLERLRTRRPEAARPDCRHPWEFTRAIDAAMAAGLDLVDQVTAGNVGPQAVKRATHLAEQVQTAQRATVNALNFNMVHDVAAAYLLVRGTRAVQQGRCLLGQAAPTDCSPDPGRVRLRIHDAFGHEDTDSGCLQHAAEEWTRWDHGGEVTLEAIGPATLAAAVAELGEQLRAERTRADDTSTGTVTLYGTDLGDSIEDQDLINNGLWNREGTYGQPDAALCEEENWDYVAVMNAWCAHAAAQLARDGIVWDRNTDKVTLPATLPVSEAALTWQRVLDGFDAWITRVVDEVRDGVGRAEPDDIRPDDAPGARWITYSTA</sequence>
<proteinExistence type="predicted"/>
<protein>
    <submittedName>
        <fullName evidence="2">Uncharacterized protein</fullName>
    </submittedName>
</protein>
<evidence type="ECO:0000256" key="1">
    <source>
        <dbReference type="SAM" id="MobiDB-lite"/>
    </source>
</evidence>
<dbReference type="RefSeq" id="WP_345475911.1">
    <property type="nucleotide sequence ID" value="NZ_BAABHF010000088.1"/>
</dbReference>
<dbReference type="EMBL" id="BAABHF010000088">
    <property type="protein sequence ID" value="GAA4522607.1"/>
    <property type="molecule type" value="Genomic_DNA"/>
</dbReference>
<accession>A0ABP8R9H8</accession>
<keyword evidence="3" id="KW-1185">Reference proteome</keyword>
<reference evidence="3" key="1">
    <citation type="journal article" date="2019" name="Int. J. Syst. Evol. Microbiol.">
        <title>The Global Catalogue of Microorganisms (GCM) 10K type strain sequencing project: providing services to taxonomists for standard genome sequencing and annotation.</title>
        <authorList>
            <consortium name="The Broad Institute Genomics Platform"/>
            <consortium name="The Broad Institute Genome Sequencing Center for Infectious Disease"/>
            <person name="Wu L."/>
            <person name="Ma J."/>
        </authorList>
    </citation>
    <scope>NUCLEOTIDE SEQUENCE [LARGE SCALE GENOMIC DNA]</scope>
    <source>
        <strain evidence="3">JCM 17933</strain>
    </source>
</reference>